<gene>
    <name evidence="2" type="ORF">H6P81_016058</name>
</gene>
<evidence type="ECO:0000313" key="2">
    <source>
        <dbReference type="EMBL" id="KAG9444718.1"/>
    </source>
</evidence>
<feature type="region of interest" description="Disordered" evidence="1">
    <location>
        <begin position="239"/>
        <end position="283"/>
    </location>
</feature>
<feature type="region of interest" description="Disordered" evidence="1">
    <location>
        <begin position="83"/>
        <end position="104"/>
    </location>
</feature>
<proteinExistence type="predicted"/>
<dbReference type="EMBL" id="JAINDJ010000006">
    <property type="protein sequence ID" value="KAG9444718.1"/>
    <property type="molecule type" value="Genomic_DNA"/>
</dbReference>
<feature type="compositionally biased region" description="Low complexity" evidence="1">
    <location>
        <begin position="258"/>
        <end position="273"/>
    </location>
</feature>
<dbReference type="Proteomes" id="UP000825729">
    <property type="component" value="Unassembled WGS sequence"/>
</dbReference>
<protein>
    <submittedName>
        <fullName evidence="2">Uncharacterized protein</fullName>
    </submittedName>
</protein>
<evidence type="ECO:0000256" key="1">
    <source>
        <dbReference type="SAM" id="MobiDB-lite"/>
    </source>
</evidence>
<dbReference type="AlphaFoldDB" id="A0AAV7E7P5"/>
<comment type="caution">
    <text evidence="2">The sequence shown here is derived from an EMBL/GenBank/DDBJ whole genome shotgun (WGS) entry which is preliminary data.</text>
</comment>
<reference evidence="2 3" key="1">
    <citation type="submission" date="2021-07" db="EMBL/GenBank/DDBJ databases">
        <title>The Aristolochia fimbriata genome: insights into angiosperm evolution, floral development and chemical biosynthesis.</title>
        <authorList>
            <person name="Jiao Y."/>
        </authorList>
    </citation>
    <scope>NUCLEOTIDE SEQUENCE [LARGE SCALE GENOMIC DNA]</scope>
    <source>
        <strain evidence="2">IBCAS-2021</strain>
        <tissue evidence="2">Leaf</tissue>
    </source>
</reference>
<accession>A0AAV7E7P5</accession>
<organism evidence="2 3">
    <name type="scientific">Aristolochia fimbriata</name>
    <name type="common">White veined hardy Dutchman's pipe vine</name>
    <dbReference type="NCBI Taxonomy" id="158543"/>
    <lineage>
        <taxon>Eukaryota</taxon>
        <taxon>Viridiplantae</taxon>
        <taxon>Streptophyta</taxon>
        <taxon>Embryophyta</taxon>
        <taxon>Tracheophyta</taxon>
        <taxon>Spermatophyta</taxon>
        <taxon>Magnoliopsida</taxon>
        <taxon>Magnoliidae</taxon>
        <taxon>Piperales</taxon>
        <taxon>Aristolochiaceae</taxon>
        <taxon>Aristolochia</taxon>
    </lineage>
</organism>
<evidence type="ECO:0000313" key="3">
    <source>
        <dbReference type="Proteomes" id="UP000825729"/>
    </source>
</evidence>
<keyword evidence="3" id="KW-1185">Reference proteome</keyword>
<name>A0AAV7E7P5_ARIFI</name>
<sequence>MSRRLGGCLETLGLEAWAERRSVQILVVVANIQMRTLKGEEGKGSILPTLETAQPGGRVQRLEEHRDASAWCRCAAALENPEDRVPTPGRTHNRIRSPRQGKSAKWIRNRGKGLARGLGTGSHPNPSAVGGLLELLPAGELVVAMPGGDGSGTPLWGAFRRRTADFRTVGGGHCPPFGSKARLGRSRSAEDIVRIHQVLDCSPTNRERELGLDRRETEWPCCHDPLRFSPMSHRFVPPPSCARTVGPKHIKENKTLSRRGSPLSARSRSSASPQATCGTREPA</sequence>